<gene>
    <name evidence="1" type="ORF">K3G42_005791</name>
</gene>
<reference evidence="1" key="1">
    <citation type="submission" date="2021-08" db="EMBL/GenBank/DDBJ databases">
        <title>The first chromosome-level gecko genome reveals the dynamic sex chromosomes of Neotropical dwarf geckos (Sphaerodactylidae: Sphaerodactylus).</title>
        <authorList>
            <person name="Pinto B.J."/>
            <person name="Keating S.E."/>
            <person name="Gamble T."/>
        </authorList>
    </citation>
    <scope>NUCLEOTIDE SEQUENCE</scope>
    <source>
        <strain evidence="1">TG3544</strain>
    </source>
</reference>
<proteinExistence type="predicted"/>
<protein>
    <submittedName>
        <fullName evidence="1">Uncharacterized protein</fullName>
    </submittedName>
</protein>
<name>A0ACB8E5J9_9SAUR</name>
<dbReference type="Proteomes" id="UP000827872">
    <property type="component" value="Linkage Group LG17"/>
</dbReference>
<dbReference type="EMBL" id="CM037630">
    <property type="protein sequence ID" value="KAH7987469.1"/>
    <property type="molecule type" value="Genomic_DNA"/>
</dbReference>
<accession>A0ACB8E5J9</accession>
<sequence length="128" mass="14238">MQIFTVLISFTALSRNLDSGILVKESENRFLKICIAGDSHSHVALRLSPHLRRLRLLISAQLRRPRIKHGRKELAAYVRIGANHLSNCAALQGVCTDIYVLFKSQNAPNAFTRKASWWGGGLCPGLKS</sequence>
<comment type="caution">
    <text evidence="1">The sequence shown here is derived from an EMBL/GenBank/DDBJ whole genome shotgun (WGS) entry which is preliminary data.</text>
</comment>
<organism evidence="1 2">
    <name type="scientific">Sphaerodactylus townsendi</name>
    <dbReference type="NCBI Taxonomy" id="933632"/>
    <lineage>
        <taxon>Eukaryota</taxon>
        <taxon>Metazoa</taxon>
        <taxon>Chordata</taxon>
        <taxon>Craniata</taxon>
        <taxon>Vertebrata</taxon>
        <taxon>Euteleostomi</taxon>
        <taxon>Lepidosauria</taxon>
        <taxon>Squamata</taxon>
        <taxon>Bifurcata</taxon>
        <taxon>Gekkota</taxon>
        <taxon>Sphaerodactylidae</taxon>
        <taxon>Sphaerodactylus</taxon>
    </lineage>
</organism>
<evidence type="ECO:0000313" key="1">
    <source>
        <dbReference type="EMBL" id="KAH7987469.1"/>
    </source>
</evidence>
<evidence type="ECO:0000313" key="2">
    <source>
        <dbReference type="Proteomes" id="UP000827872"/>
    </source>
</evidence>
<keyword evidence="2" id="KW-1185">Reference proteome</keyword>